<dbReference type="GO" id="GO:0000801">
    <property type="term" value="C:central element"/>
    <property type="evidence" value="ECO:0007669"/>
    <property type="project" value="InterPro"/>
</dbReference>
<dbReference type="Proteomes" id="UP000694850">
    <property type="component" value="Unplaced"/>
</dbReference>
<keyword evidence="2" id="KW-1185">Reference proteome</keyword>
<feature type="compositionally biased region" description="Basic and acidic residues" evidence="1">
    <location>
        <begin position="1"/>
        <end position="37"/>
    </location>
</feature>
<evidence type="ECO:0000313" key="3">
    <source>
        <dbReference type="RefSeq" id="XP_007952623.1"/>
    </source>
</evidence>
<reference evidence="3" key="1">
    <citation type="submission" date="2025-08" db="UniProtKB">
        <authorList>
            <consortium name="RefSeq"/>
        </authorList>
    </citation>
    <scope>IDENTIFICATION</scope>
</reference>
<dbReference type="RefSeq" id="XP_007952623.1">
    <property type="nucleotide sequence ID" value="XM_007954432.1"/>
</dbReference>
<organism evidence="2 3">
    <name type="scientific">Orycteropus afer afer</name>
    <dbReference type="NCBI Taxonomy" id="1230840"/>
    <lineage>
        <taxon>Eukaryota</taxon>
        <taxon>Metazoa</taxon>
        <taxon>Chordata</taxon>
        <taxon>Craniata</taxon>
        <taxon>Vertebrata</taxon>
        <taxon>Euteleostomi</taxon>
        <taxon>Mammalia</taxon>
        <taxon>Eutheria</taxon>
        <taxon>Afrotheria</taxon>
        <taxon>Tubulidentata</taxon>
        <taxon>Orycteropodidae</taxon>
        <taxon>Orycteropus</taxon>
    </lineage>
</organism>
<proteinExistence type="predicted"/>
<sequence>MERQKVDMSHMETKDQEQQLLGDNKEQQQGEENHDNEAGLGPASANCQMILEGKSGSYFSSLDSSIEILKKRAQELIQNINESRQKDQAFMANFKDSLKVKVSDLTEKLEDRMYQIYSHHSKIIQEKVQEFTEKMAKISSLETELKQVCHTMETMYKDLCFQPEVGRLLGVWGPDCSGGKFPPHPSDPQPPDLLVSALSETASQVVTRHYPSEDTGSEGTEETLV</sequence>
<feature type="region of interest" description="Disordered" evidence="1">
    <location>
        <begin position="1"/>
        <end position="42"/>
    </location>
</feature>
<accession>A0A8B7AXG2</accession>
<dbReference type="InterPro" id="IPR034609">
    <property type="entry name" value="Syce2"/>
</dbReference>
<dbReference type="PANTHER" id="PTHR28398:SF1">
    <property type="entry name" value="SYNAPTONEMAL COMPLEX CENTRAL ELEMENT PROTEIN 2"/>
    <property type="match status" value="1"/>
</dbReference>
<dbReference type="OrthoDB" id="6142414at2759"/>
<dbReference type="PANTHER" id="PTHR28398">
    <property type="entry name" value="SYNAPTONEMAL COMPLEX CENTRAL ELEMENT PROTEIN 2"/>
    <property type="match status" value="1"/>
</dbReference>
<evidence type="ECO:0000256" key="1">
    <source>
        <dbReference type="SAM" id="MobiDB-lite"/>
    </source>
</evidence>
<evidence type="ECO:0000313" key="2">
    <source>
        <dbReference type="Proteomes" id="UP000694850"/>
    </source>
</evidence>
<dbReference type="AlphaFoldDB" id="A0A8B7AXG2"/>
<dbReference type="GeneID" id="103208715"/>
<protein>
    <submittedName>
        <fullName evidence="3">Synaptonemal complex central element protein 2</fullName>
    </submittedName>
</protein>
<dbReference type="CTD" id="256126"/>
<name>A0A8B7AXG2_ORYAF</name>
<gene>
    <name evidence="3" type="primary">SYCE2</name>
</gene>
<dbReference type="GO" id="GO:0007130">
    <property type="term" value="P:synaptonemal complex assembly"/>
    <property type="evidence" value="ECO:0007669"/>
    <property type="project" value="InterPro"/>
</dbReference>